<reference evidence="4 5" key="1">
    <citation type="submission" date="2017-09" db="EMBL/GenBank/DDBJ databases">
        <authorList>
            <person name="Ehlers B."/>
            <person name="Leendertz F.H."/>
        </authorList>
    </citation>
    <scope>NUCLEOTIDE SEQUENCE [LARGE SCALE GENOMIC DNA]</scope>
</reference>
<dbReference type="InterPro" id="IPR041595">
    <property type="entry name" value="Inorganic_Pase"/>
</dbReference>
<accession>A0A2H4P6S9</accession>
<feature type="compositionally biased region" description="Basic and acidic residues" evidence="1">
    <location>
        <begin position="28"/>
        <end position="55"/>
    </location>
</feature>
<evidence type="ECO:0000313" key="5">
    <source>
        <dbReference type="Proteomes" id="UP000241090"/>
    </source>
</evidence>
<gene>
    <name evidence="4" type="ORF">CNR33_00033</name>
</gene>
<dbReference type="OrthoDB" id="440at10239"/>
<evidence type="ECO:0000259" key="3">
    <source>
        <dbReference type="Pfam" id="PF18823"/>
    </source>
</evidence>
<evidence type="ECO:0000313" key="4">
    <source>
        <dbReference type="EMBL" id="ATW57879.1"/>
    </source>
</evidence>
<feature type="compositionally biased region" description="Basic and acidic residues" evidence="1">
    <location>
        <begin position="11"/>
        <end position="20"/>
    </location>
</feature>
<organism evidence="4 5">
    <name type="scientific">Pseudomonas phage tabernarius</name>
    <dbReference type="NCBI Taxonomy" id="2048978"/>
    <lineage>
        <taxon>Viruses</taxon>
        <taxon>Duplodnaviria</taxon>
        <taxon>Heunggongvirae</taxon>
        <taxon>Uroviricota</taxon>
        <taxon>Caudoviricetes</taxon>
        <taxon>Lindbergviridae</taxon>
        <taxon>Tabernariusvirus</taxon>
        <taxon>Tabernariusvirus tabernarius</taxon>
    </lineage>
</organism>
<dbReference type="EMBL" id="MG018926">
    <property type="protein sequence ID" value="ATW57879.1"/>
    <property type="molecule type" value="Genomic_DNA"/>
</dbReference>
<name>A0A2H4P6S9_9CAUD</name>
<feature type="compositionally biased region" description="Low complexity" evidence="1">
    <location>
        <begin position="562"/>
        <end position="580"/>
    </location>
</feature>
<feature type="region of interest" description="Disordered" evidence="1">
    <location>
        <begin position="529"/>
        <end position="584"/>
    </location>
</feature>
<feature type="domain" description="Inorganic pyrophosphatase" evidence="3">
    <location>
        <begin position="644"/>
        <end position="763"/>
    </location>
</feature>
<dbReference type="Proteomes" id="UP000241090">
    <property type="component" value="Segment"/>
</dbReference>
<dbReference type="Pfam" id="PF06381">
    <property type="entry name" value="Phage_portal_3"/>
    <property type="match status" value="1"/>
</dbReference>
<feature type="domain" description="Anti-CBASS protein Acb1-like N-terminal" evidence="2">
    <location>
        <begin position="131"/>
        <end position="479"/>
    </location>
</feature>
<protein>
    <submittedName>
        <fullName evidence="4">Putative structural protein</fullName>
    </submittedName>
</protein>
<keyword evidence="5" id="KW-1185">Reference proteome</keyword>
<sequence length="776" mass="85629">MRILPFGRKKDRQEAEKKASEQAIQLRGEFDPLDTRSRSVSSRGEDWPEDKEDKGPTLLTVDNFPVYHKPKEIGGKGTFSRGVAMDEASYKSLALDDAETGAGSLKASAMSNYQVPEALQQWYNSQGFIGYQACALIAQHWLVDKACSMAPNDAVRNGWELKADGVDLDEETVKAFRELDKSMKVKENLAELARFKNIFGIRIAIFEVESDDPDYYEKPFNIDGVTEGSYKGISQIDPYWMTPLMTAASTSNPAAINFYDPEYWVISGKKYHRSHLVICRGPQPADILKPTYIFGGIPLTQRIYERVYAAERTANEAPLLALNKRTTAIHLDVEKAMANEGNFVKRLLFWVKHRDNYGVKVLGKDEVMEQFDTNLADFDSVIMNQYQLVAAIAKTPATKMLGTSPKGFNATGEFETVSYHEELESIQEHDYDPMLERHYLIANKHLGYNVSLEIVWQPVDSIGAVQRAALNLTKAQTDEINVNLGAVSPDDVRERIKEDRHSSYNSLTDEKASPEMGMSPENLAALEKAGAEQKKGDADLTQAGDPQGPQAQTEPDAPGSTQKPALAPAEAPAKPQQANPLAATVEQVQQAIEAVSDALMPEGESDGFDALSGIQRTVKPSVTGIDATVGGIHNVIPQMPESDMPKIKLNGIVTCIENPRGTVRRGKNGDWAIKMPHHYGYVKGTQGADGDAVDCFVGPNLKSKNVYVVNQLKQDGSFDEHKCMMGFDSQEEAEAGYNASYSEGWTGKGPVTAMNINDFRRWVRSPKATKPTVDGL</sequence>
<feature type="compositionally biased region" description="Basic and acidic residues" evidence="1">
    <location>
        <begin position="529"/>
        <end position="538"/>
    </location>
</feature>
<feature type="compositionally biased region" description="Basic and acidic residues" evidence="1">
    <location>
        <begin position="491"/>
        <end position="513"/>
    </location>
</feature>
<feature type="region of interest" description="Disordered" evidence="1">
    <location>
        <begin position="1"/>
        <end position="55"/>
    </location>
</feature>
<dbReference type="Pfam" id="PF18823">
    <property type="entry name" value="InPase"/>
    <property type="match status" value="1"/>
</dbReference>
<feature type="region of interest" description="Disordered" evidence="1">
    <location>
        <begin position="491"/>
        <end position="517"/>
    </location>
</feature>
<dbReference type="InterPro" id="IPR024459">
    <property type="entry name" value="Acb1-like_N"/>
</dbReference>
<evidence type="ECO:0000259" key="2">
    <source>
        <dbReference type="Pfam" id="PF06381"/>
    </source>
</evidence>
<proteinExistence type="predicted"/>
<evidence type="ECO:0000256" key="1">
    <source>
        <dbReference type="SAM" id="MobiDB-lite"/>
    </source>
</evidence>